<feature type="domain" description="BON" evidence="2">
    <location>
        <begin position="119"/>
        <end position="187"/>
    </location>
</feature>
<dbReference type="InterPro" id="IPR007055">
    <property type="entry name" value="BON_dom"/>
</dbReference>
<gene>
    <name evidence="3" type="ORF">HCU74_14245</name>
</gene>
<organism evidence="3 4">
    <name type="scientific">Spongiibacter thalassae</name>
    <dbReference type="NCBI Taxonomy" id="2721624"/>
    <lineage>
        <taxon>Bacteria</taxon>
        <taxon>Pseudomonadati</taxon>
        <taxon>Pseudomonadota</taxon>
        <taxon>Gammaproteobacteria</taxon>
        <taxon>Cellvibrionales</taxon>
        <taxon>Spongiibacteraceae</taxon>
        <taxon>Spongiibacter</taxon>
    </lineage>
</organism>
<dbReference type="PANTHER" id="PTHR34606">
    <property type="entry name" value="BON DOMAIN-CONTAINING PROTEIN"/>
    <property type="match status" value="1"/>
</dbReference>
<dbReference type="SMART" id="SM00749">
    <property type="entry name" value="BON"/>
    <property type="match status" value="2"/>
</dbReference>
<sequence>MKYQATILASAITAVLVSVAASAGTNSWKGESRDAWLDGKIETALMLNGELNNFDIDTKVHNRNVTLAGVVNSEIEKDLAEEITENVEGVEDVTNNIQVDANYRSKMEQTGDSFARTWNDLSTTAGLNMKYAVNDSIEATSIDVDTKNGVVTLTGTVRSDASHDLAIEIAKGYDHVKEVKDNLEVKK</sequence>
<keyword evidence="1" id="KW-0732">Signal</keyword>
<evidence type="ECO:0000256" key="1">
    <source>
        <dbReference type="SAM" id="SignalP"/>
    </source>
</evidence>
<dbReference type="Gene3D" id="3.30.1340.30">
    <property type="match status" value="2"/>
</dbReference>
<dbReference type="PANTHER" id="PTHR34606:SF15">
    <property type="entry name" value="BON DOMAIN-CONTAINING PROTEIN"/>
    <property type="match status" value="1"/>
</dbReference>
<evidence type="ECO:0000313" key="3">
    <source>
        <dbReference type="EMBL" id="NKI18574.1"/>
    </source>
</evidence>
<feature type="chain" id="PRO_5046325225" evidence="1">
    <location>
        <begin position="24"/>
        <end position="187"/>
    </location>
</feature>
<accession>A0ABX1GH85</accession>
<dbReference type="Pfam" id="PF04972">
    <property type="entry name" value="BON"/>
    <property type="match status" value="2"/>
</dbReference>
<feature type="domain" description="BON" evidence="2">
    <location>
        <begin position="33"/>
        <end position="101"/>
    </location>
</feature>
<dbReference type="Proteomes" id="UP000765845">
    <property type="component" value="Unassembled WGS sequence"/>
</dbReference>
<feature type="signal peptide" evidence="1">
    <location>
        <begin position="1"/>
        <end position="23"/>
    </location>
</feature>
<dbReference type="EMBL" id="JAAWWK010000005">
    <property type="protein sequence ID" value="NKI18574.1"/>
    <property type="molecule type" value="Genomic_DNA"/>
</dbReference>
<dbReference type="RefSeq" id="WP_168451104.1">
    <property type="nucleotide sequence ID" value="NZ_JAAWWK010000005.1"/>
</dbReference>
<dbReference type="InterPro" id="IPR051686">
    <property type="entry name" value="Lipoprotein_DolP"/>
</dbReference>
<dbReference type="InterPro" id="IPR014004">
    <property type="entry name" value="Transpt-assoc_nodulatn_dom_bac"/>
</dbReference>
<evidence type="ECO:0000259" key="2">
    <source>
        <dbReference type="PROSITE" id="PS50914"/>
    </source>
</evidence>
<keyword evidence="4" id="KW-1185">Reference proteome</keyword>
<reference evidence="3 4" key="1">
    <citation type="submission" date="2020-04" db="EMBL/GenBank/DDBJ databases">
        <authorList>
            <person name="Yoon J."/>
        </authorList>
    </citation>
    <scope>NUCLEOTIDE SEQUENCE [LARGE SCALE GENOMIC DNA]</scope>
    <source>
        <strain evidence="3 4">KMU-166</strain>
    </source>
</reference>
<protein>
    <submittedName>
        <fullName evidence="3">BON domain-containing protein</fullName>
    </submittedName>
</protein>
<comment type="caution">
    <text evidence="3">The sequence shown here is derived from an EMBL/GenBank/DDBJ whole genome shotgun (WGS) entry which is preliminary data.</text>
</comment>
<dbReference type="PROSITE" id="PS50914">
    <property type="entry name" value="BON"/>
    <property type="match status" value="2"/>
</dbReference>
<name>A0ABX1GH85_9GAMM</name>
<evidence type="ECO:0000313" key="4">
    <source>
        <dbReference type="Proteomes" id="UP000765845"/>
    </source>
</evidence>
<proteinExistence type="predicted"/>